<dbReference type="EMBL" id="JQJD01000047">
    <property type="protein sequence ID" value="KGN79728.1"/>
    <property type="molecule type" value="Genomic_DNA"/>
</dbReference>
<gene>
    <name evidence="2" type="ORF">HQ35_06910</name>
</gene>
<keyword evidence="1" id="KW-0812">Transmembrane</keyword>
<evidence type="ECO:0000256" key="1">
    <source>
        <dbReference type="SAM" id="Phobius"/>
    </source>
</evidence>
<evidence type="ECO:0000313" key="2">
    <source>
        <dbReference type="EMBL" id="KGN79728.1"/>
    </source>
</evidence>
<protein>
    <submittedName>
        <fullName evidence="2">Uncharacterized protein</fullName>
    </submittedName>
</protein>
<feature type="transmembrane region" description="Helical" evidence="1">
    <location>
        <begin position="6"/>
        <end position="28"/>
    </location>
</feature>
<reference evidence="2 3" key="1">
    <citation type="submission" date="2014-08" db="EMBL/GenBank/DDBJ databases">
        <title>Porphyromonas cangingivalis strain:COT-109_OH1386 Genome sequencing.</title>
        <authorList>
            <person name="Wallis C."/>
            <person name="Deusch O."/>
            <person name="O'Flynn C."/>
            <person name="Davis I."/>
            <person name="Jospin G."/>
            <person name="Darling A.E."/>
            <person name="Coil D.A."/>
            <person name="Alexiev A."/>
            <person name="Horsfall A."/>
            <person name="Kirkwood N."/>
            <person name="Harris S."/>
            <person name="Eisen J.A."/>
        </authorList>
    </citation>
    <scope>NUCLEOTIDE SEQUENCE [LARGE SCALE GENOMIC DNA]</scope>
    <source>
        <strain evidence="3">COT-109 OH1386</strain>
    </source>
</reference>
<keyword evidence="1" id="KW-0472">Membrane</keyword>
<proteinExistence type="predicted"/>
<accession>A0A0A2ELA8</accession>
<keyword evidence="3" id="KW-1185">Reference proteome</keyword>
<dbReference type="Proteomes" id="UP000030125">
    <property type="component" value="Unassembled WGS sequence"/>
</dbReference>
<evidence type="ECO:0000313" key="3">
    <source>
        <dbReference type="Proteomes" id="UP000030125"/>
    </source>
</evidence>
<keyword evidence="1" id="KW-1133">Transmembrane helix</keyword>
<comment type="caution">
    <text evidence="2">The sequence shown here is derived from an EMBL/GenBank/DDBJ whole genome shotgun (WGS) entry which is preliminary data.</text>
</comment>
<name>A0A0A2ELA8_PORCN</name>
<dbReference type="AlphaFoldDB" id="A0A0A2ELA8"/>
<organism evidence="2 3">
    <name type="scientific">Porphyromonas cangingivalis</name>
    <dbReference type="NCBI Taxonomy" id="36874"/>
    <lineage>
        <taxon>Bacteria</taxon>
        <taxon>Pseudomonadati</taxon>
        <taxon>Bacteroidota</taxon>
        <taxon>Bacteroidia</taxon>
        <taxon>Bacteroidales</taxon>
        <taxon>Porphyromonadaceae</taxon>
        <taxon>Porphyromonas</taxon>
    </lineage>
</organism>
<sequence>MYEKINLFQLIFWPILTVCLTVILVVLIDRCFKYHLRKIELDAQKEIEEMRYNRGQQKESLHK</sequence>